<proteinExistence type="predicted"/>
<evidence type="ECO:0000313" key="1">
    <source>
        <dbReference type="EMBL" id="EFC38065.1"/>
    </source>
</evidence>
<dbReference type="OrthoDB" id="10428888at2759"/>
<name>D2VYI0_NAEGR</name>
<dbReference type="KEGG" id="ngr:NAEGRDRAFT_53266"/>
<dbReference type="InParanoid" id="D2VYI0"/>
<sequence length="451" mass="52040">MDDQGRLIRINDENGKPLGLFADEGSVNETHQVVISEWNDREMIFSQSMDLKERKFLKFKLNQKKVEESFVERVHVEVSHQLSHSLYRADHPLNVPVIGKAQNVLLTHLAFDRFSQKSNLAIFNIEKNENHSLKISQKFSTEEDTHAFYIALMESNLGQKYILKYAFQKPSYSSIGYVSLNNTKKFSYTPIRVDGFEGIFQKNTCKMSQILCHTQLSEGKYLFMTYSKSSKRISSDFQHYFTNEIVWILVDVNEKRTKRVYPRVYNIAANTTTGHERTFLNQSNQDETSFQTVQKKKRGGKIQKKFHTDEEHLYLDGDLNGGYSDSSLLKKINGITNSSIDQTSTSVMIPILKEDITNNDVTMRAFRPFFSNPDIFQVLVFFSKVVEDGVDFNPHFGKMFSYFFQFKNETKVKVRKVGRRFSDVNIITCSTSKVGTAGGSNRQFSKVLAFQ</sequence>
<organism evidence="2">
    <name type="scientific">Naegleria gruberi</name>
    <name type="common">Amoeba</name>
    <dbReference type="NCBI Taxonomy" id="5762"/>
    <lineage>
        <taxon>Eukaryota</taxon>
        <taxon>Discoba</taxon>
        <taxon>Heterolobosea</taxon>
        <taxon>Tetramitia</taxon>
        <taxon>Eutetramitia</taxon>
        <taxon>Vahlkampfiidae</taxon>
        <taxon>Naegleria</taxon>
    </lineage>
</organism>
<dbReference type="Proteomes" id="UP000006671">
    <property type="component" value="Unassembled WGS sequence"/>
</dbReference>
<evidence type="ECO:0000313" key="2">
    <source>
        <dbReference type="Proteomes" id="UP000006671"/>
    </source>
</evidence>
<dbReference type="RefSeq" id="XP_002670809.1">
    <property type="nucleotide sequence ID" value="XM_002670763.1"/>
</dbReference>
<dbReference type="AlphaFoldDB" id="D2VYI0"/>
<accession>D2VYI0</accession>
<keyword evidence="2" id="KW-1185">Reference proteome</keyword>
<reference evidence="1 2" key="1">
    <citation type="journal article" date="2010" name="Cell">
        <title>The genome of Naegleria gruberi illuminates early eukaryotic versatility.</title>
        <authorList>
            <person name="Fritz-Laylin L.K."/>
            <person name="Prochnik S.E."/>
            <person name="Ginger M.L."/>
            <person name="Dacks J.B."/>
            <person name="Carpenter M.L."/>
            <person name="Field M.C."/>
            <person name="Kuo A."/>
            <person name="Paredez A."/>
            <person name="Chapman J."/>
            <person name="Pham J."/>
            <person name="Shu S."/>
            <person name="Neupane R."/>
            <person name="Cipriano M."/>
            <person name="Mancuso J."/>
            <person name="Tu H."/>
            <person name="Salamov A."/>
            <person name="Lindquist E."/>
            <person name="Shapiro H."/>
            <person name="Lucas S."/>
            <person name="Grigoriev I.V."/>
            <person name="Cande W.Z."/>
            <person name="Fulton C."/>
            <person name="Rokhsar D.S."/>
            <person name="Dawson S.C."/>
        </authorList>
    </citation>
    <scope>NUCLEOTIDE SEQUENCE [LARGE SCALE GENOMIC DNA]</scope>
    <source>
        <strain evidence="1 2">NEG-M</strain>
    </source>
</reference>
<protein>
    <submittedName>
        <fullName evidence="1">Predicted protein</fullName>
    </submittedName>
</protein>
<dbReference type="VEuPathDB" id="AmoebaDB:NAEGRDRAFT_53266"/>
<gene>
    <name evidence="1" type="ORF">NAEGRDRAFT_53266</name>
</gene>
<dbReference type="EMBL" id="GG738911">
    <property type="protein sequence ID" value="EFC38065.1"/>
    <property type="molecule type" value="Genomic_DNA"/>
</dbReference>
<dbReference type="GeneID" id="8857960"/>